<sequence>MPTTVPPGSIVVALDPDDHSRRALDWASTQAEVENRPVDVVHALDLSRLPSAAWLGATGDALPLAERLRLEARTAVGDAVAQAHLDHPAVELRSHVLEDAAPRALTALSQSAHLLVLGSHGRGPVVSRILGSVSAAVSRRTRCPTVVVRPPHDDPAPTGGAGVVVGVDGSPDSRPVVEFAFHQASLRGMPLTVVHAVSDVLAAYAGDALHPLPEDPDLAPLLLAESVAGMAEKYPDVVVTRRLERGLLDQVLDRRHEPWDLVVVGRARHGAWHRLVLGSTTTAVLEHATTPVAVVPEASTTGR</sequence>
<dbReference type="InterPro" id="IPR014729">
    <property type="entry name" value="Rossmann-like_a/b/a_fold"/>
</dbReference>
<gene>
    <name evidence="3" type="ORF">ENKNEFLB_02155</name>
</gene>
<protein>
    <submittedName>
        <fullName evidence="3">Universal stress protein</fullName>
    </submittedName>
</protein>
<dbReference type="CDD" id="cd00293">
    <property type="entry name" value="USP-like"/>
    <property type="match status" value="1"/>
</dbReference>
<evidence type="ECO:0000259" key="2">
    <source>
        <dbReference type="Pfam" id="PF00582"/>
    </source>
</evidence>
<evidence type="ECO:0000313" key="3">
    <source>
        <dbReference type="EMBL" id="QVT79765.1"/>
    </source>
</evidence>
<accession>A0ABX8EIP6</accession>
<dbReference type="SUPFAM" id="SSF52402">
    <property type="entry name" value="Adenine nucleotide alpha hydrolases-like"/>
    <property type="match status" value="2"/>
</dbReference>
<dbReference type="Gene3D" id="3.40.50.620">
    <property type="entry name" value="HUPs"/>
    <property type="match status" value="2"/>
</dbReference>
<keyword evidence="4" id="KW-1185">Reference proteome</keyword>
<dbReference type="RefSeq" id="WP_214059174.1">
    <property type="nucleotide sequence ID" value="NZ_BAAAHS010000068.1"/>
</dbReference>
<organism evidence="3 4">
    <name type="scientific">Nocardioides aquaticus</name>
    <dbReference type="NCBI Taxonomy" id="160826"/>
    <lineage>
        <taxon>Bacteria</taxon>
        <taxon>Bacillati</taxon>
        <taxon>Actinomycetota</taxon>
        <taxon>Actinomycetes</taxon>
        <taxon>Propionibacteriales</taxon>
        <taxon>Nocardioidaceae</taxon>
        <taxon>Nocardioides</taxon>
    </lineage>
</organism>
<dbReference type="PANTHER" id="PTHR46268:SF6">
    <property type="entry name" value="UNIVERSAL STRESS PROTEIN UP12"/>
    <property type="match status" value="1"/>
</dbReference>
<proteinExistence type="inferred from homology"/>
<feature type="domain" description="UspA" evidence="2">
    <location>
        <begin position="163"/>
        <end position="296"/>
    </location>
</feature>
<dbReference type="PRINTS" id="PR01438">
    <property type="entry name" value="UNVRSLSTRESS"/>
</dbReference>
<comment type="similarity">
    <text evidence="1">Belongs to the universal stress protein A family.</text>
</comment>
<dbReference type="InterPro" id="IPR006016">
    <property type="entry name" value="UspA"/>
</dbReference>
<feature type="domain" description="UspA" evidence="2">
    <location>
        <begin position="10"/>
        <end position="149"/>
    </location>
</feature>
<reference evidence="3 4" key="1">
    <citation type="submission" date="2021-05" db="EMBL/GenBank/DDBJ databases">
        <title>Complete genome of Nocardioides aquaticus KCTC 9944T isolated from meromictic and hypersaline Ekho Lake, Antarctica.</title>
        <authorList>
            <person name="Hwang K."/>
            <person name="Kim K.M."/>
            <person name="Choe H."/>
        </authorList>
    </citation>
    <scope>NUCLEOTIDE SEQUENCE [LARGE SCALE GENOMIC DNA]</scope>
    <source>
        <strain evidence="3 4">KCTC 9944</strain>
    </source>
</reference>
<dbReference type="EMBL" id="CP075371">
    <property type="protein sequence ID" value="QVT79765.1"/>
    <property type="molecule type" value="Genomic_DNA"/>
</dbReference>
<dbReference type="Proteomes" id="UP000679307">
    <property type="component" value="Chromosome"/>
</dbReference>
<evidence type="ECO:0000256" key="1">
    <source>
        <dbReference type="ARBA" id="ARBA00008791"/>
    </source>
</evidence>
<name>A0ABX8EIP6_9ACTN</name>
<dbReference type="InterPro" id="IPR006015">
    <property type="entry name" value="Universal_stress_UspA"/>
</dbReference>
<dbReference type="PANTHER" id="PTHR46268">
    <property type="entry name" value="STRESS RESPONSE PROTEIN NHAX"/>
    <property type="match status" value="1"/>
</dbReference>
<dbReference type="Pfam" id="PF00582">
    <property type="entry name" value="Usp"/>
    <property type="match status" value="2"/>
</dbReference>
<evidence type="ECO:0000313" key="4">
    <source>
        <dbReference type="Proteomes" id="UP000679307"/>
    </source>
</evidence>